<evidence type="ECO:0000256" key="2">
    <source>
        <dbReference type="SAM" id="Phobius"/>
    </source>
</evidence>
<keyword evidence="2" id="KW-0812">Transmembrane</keyword>
<sequence length="84" mass="8942">MRWLTLYLRCRGVPAAAGAAAAGVLVLWGLGQTAEESRLRLAVALLSTLVATVAFGPGLAGADPRWSGRRPCRGRRAAPRTSWR</sequence>
<gene>
    <name evidence="3" type="ORF">ENC19_16120</name>
</gene>
<comment type="caution">
    <text evidence="3">The sequence shown here is derived from an EMBL/GenBank/DDBJ whole genome shotgun (WGS) entry which is preliminary data.</text>
</comment>
<protein>
    <submittedName>
        <fullName evidence="3">Uncharacterized protein</fullName>
    </submittedName>
</protein>
<feature type="transmembrane region" description="Helical" evidence="2">
    <location>
        <begin position="42"/>
        <end position="60"/>
    </location>
</feature>
<dbReference type="RefSeq" id="WP_164448007.1">
    <property type="nucleotide sequence ID" value="NZ_SAIY01000005.1"/>
</dbReference>
<dbReference type="Proteomes" id="UP000478148">
    <property type="component" value="Unassembled WGS sequence"/>
</dbReference>
<feature type="compositionally biased region" description="Basic residues" evidence="1">
    <location>
        <begin position="67"/>
        <end position="84"/>
    </location>
</feature>
<dbReference type="AlphaFoldDB" id="A0A6M1L4F3"/>
<reference evidence="3 4" key="1">
    <citation type="submission" date="2020-02" db="EMBL/GenBank/DDBJ databases">
        <title>Draft Genome Sequence of Verrucosispora sp. Strain CWR15, Isolated from Gulf of Mexico Sponge.</title>
        <authorList>
            <person name="Kennedy S.J."/>
            <person name="Cella E."/>
            <person name="Azarian T."/>
            <person name="Baker B.J."/>
            <person name="Shaw L.N."/>
        </authorList>
    </citation>
    <scope>NUCLEOTIDE SEQUENCE [LARGE SCALE GENOMIC DNA]</scope>
    <source>
        <strain evidence="3 4">CWR15</strain>
    </source>
</reference>
<proteinExistence type="predicted"/>
<feature type="region of interest" description="Disordered" evidence="1">
    <location>
        <begin position="58"/>
        <end position="84"/>
    </location>
</feature>
<accession>A0A6M1L4F3</accession>
<evidence type="ECO:0000313" key="4">
    <source>
        <dbReference type="Proteomes" id="UP000478148"/>
    </source>
</evidence>
<dbReference type="EMBL" id="SAIY01000005">
    <property type="protein sequence ID" value="NGM14091.1"/>
    <property type="molecule type" value="Genomic_DNA"/>
</dbReference>
<name>A0A6M1L4F3_9ACTN</name>
<feature type="transmembrane region" description="Helical" evidence="2">
    <location>
        <begin position="12"/>
        <end position="30"/>
    </location>
</feature>
<organism evidence="3 4">
    <name type="scientific">Verrucosispora sioxanthis</name>
    <dbReference type="NCBI Taxonomy" id="2499994"/>
    <lineage>
        <taxon>Bacteria</taxon>
        <taxon>Bacillati</taxon>
        <taxon>Actinomycetota</taxon>
        <taxon>Actinomycetes</taxon>
        <taxon>Micromonosporales</taxon>
        <taxon>Micromonosporaceae</taxon>
        <taxon>Micromonospora</taxon>
    </lineage>
</organism>
<keyword evidence="2" id="KW-1133">Transmembrane helix</keyword>
<evidence type="ECO:0000313" key="3">
    <source>
        <dbReference type="EMBL" id="NGM14091.1"/>
    </source>
</evidence>
<keyword evidence="4" id="KW-1185">Reference proteome</keyword>
<evidence type="ECO:0000256" key="1">
    <source>
        <dbReference type="SAM" id="MobiDB-lite"/>
    </source>
</evidence>
<keyword evidence="2" id="KW-0472">Membrane</keyword>